<reference evidence="1" key="1">
    <citation type="submission" date="2011-11" db="EMBL/GenBank/DDBJ databases">
        <title>Decoding the brain transcriptome of the Eastern honeybee (Apis cerana) based on pyrosequencing.</title>
        <authorList>
            <person name="Sun L."/>
            <person name="Zheng H."/>
            <person name="Wang Y."/>
            <person name="Xie X."/>
            <person name="Zhu Y."/>
            <person name="Gu W."/>
            <person name="Wang S."/>
        </authorList>
    </citation>
    <scope>NUCLEOTIDE SEQUENCE</scope>
    <source>
        <tissue evidence="1">Brain</tissue>
    </source>
</reference>
<evidence type="ECO:0000313" key="1">
    <source>
        <dbReference type="EMBL" id="AEY59931.1"/>
    </source>
</evidence>
<organism evidence="1">
    <name type="scientific">Apis cerana</name>
    <name type="common">Indian honeybee</name>
    <dbReference type="NCBI Taxonomy" id="7461"/>
    <lineage>
        <taxon>Eukaryota</taxon>
        <taxon>Metazoa</taxon>
        <taxon>Ecdysozoa</taxon>
        <taxon>Arthropoda</taxon>
        <taxon>Hexapoda</taxon>
        <taxon>Insecta</taxon>
        <taxon>Pterygota</taxon>
        <taxon>Neoptera</taxon>
        <taxon>Endopterygota</taxon>
        <taxon>Hymenoptera</taxon>
        <taxon>Apocrita</taxon>
        <taxon>Aculeata</taxon>
        <taxon>Apoidea</taxon>
        <taxon>Anthophila</taxon>
        <taxon>Apidae</taxon>
        <taxon>Apis</taxon>
    </lineage>
</organism>
<sequence>MEKLSHALVMLANLPTTSNKSGCIIKIPRNQEILKLKILKIYLYQQ</sequence>
<accession>V9IHE8</accession>
<keyword evidence="1" id="KW-0808">Transferase</keyword>
<keyword evidence="1" id="KW-0418">Kinase</keyword>
<proteinExistence type="evidence at transcript level"/>
<gene>
    <name evidence="1" type="ORF">ACCB06329</name>
</gene>
<dbReference type="AlphaFoldDB" id="V9IHE8"/>
<dbReference type="EMBL" id="JR045108">
    <property type="protein sequence ID" value="AEY59931.1"/>
    <property type="molecule type" value="mRNA"/>
</dbReference>
<dbReference type="GO" id="GO:0016301">
    <property type="term" value="F:kinase activity"/>
    <property type="evidence" value="ECO:0007669"/>
    <property type="project" value="UniProtKB-KW"/>
</dbReference>
<name>V9IHE8_APICE</name>
<protein>
    <submittedName>
        <fullName evidence="1">Serine-protein kinase ATM</fullName>
    </submittedName>
</protein>